<evidence type="ECO:0000313" key="3">
    <source>
        <dbReference type="Proteomes" id="UP000053424"/>
    </source>
</evidence>
<dbReference type="Proteomes" id="UP000053424">
    <property type="component" value="Unassembled WGS sequence"/>
</dbReference>
<dbReference type="InterPro" id="IPR018814">
    <property type="entry name" value="DUF5427"/>
</dbReference>
<proteinExistence type="predicted"/>
<evidence type="ECO:0000313" key="2">
    <source>
        <dbReference type="EMBL" id="KIM48393.1"/>
    </source>
</evidence>
<evidence type="ECO:0000256" key="1">
    <source>
        <dbReference type="SAM" id="MobiDB-lite"/>
    </source>
</evidence>
<keyword evidence="3" id="KW-1185">Reference proteome</keyword>
<name>A0A0C2YF30_HEBCY</name>
<dbReference type="Pfam" id="PF10310">
    <property type="entry name" value="DUF5427"/>
    <property type="match status" value="1"/>
</dbReference>
<dbReference type="EMBL" id="KN831769">
    <property type="protein sequence ID" value="KIM48393.1"/>
    <property type="molecule type" value="Genomic_DNA"/>
</dbReference>
<feature type="compositionally biased region" description="Low complexity" evidence="1">
    <location>
        <begin position="95"/>
        <end position="115"/>
    </location>
</feature>
<protein>
    <recommendedName>
        <fullName evidence="4">Maintenance of telomere capping protein 1</fullName>
    </recommendedName>
</protein>
<reference evidence="2 3" key="1">
    <citation type="submission" date="2014-04" db="EMBL/GenBank/DDBJ databases">
        <authorList>
            <consortium name="DOE Joint Genome Institute"/>
            <person name="Kuo A."/>
            <person name="Gay G."/>
            <person name="Dore J."/>
            <person name="Kohler A."/>
            <person name="Nagy L.G."/>
            <person name="Floudas D."/>
            <person name="Copeland A."/>
            <person name="Barry K.W."/>
            <person name="Cichocki N."/>
            <person name="Veneault-Fourrey C."/>
            <person name="LaButti K."/>
            <person name="Lindquist E.A."/>
            <person name="Lipzen A."/>
            <person name="Lundell T."/>
            <person name="Morin E."/>
            <person name="Murat C."/>
            <person name="Sun H."/>
            <person name="Tunlid A."/>
            <person name="Henrissat B."/>
            <person name="Grigoriev I.V."/>
            <person name="Hibbett D.S."/>
            <person name="Martin F."/>
            <person name="Nordberg H.P."/>
            <person name="Cantor M.N."/>
            <person name="Hua S.X."/>
        </authorList>
    </citation>
    <scope>NUCLEOTIDE SEQUENCE [LARGE SCALE GENOMIC DNA]</scope>
    <source>
        <strain evidence="3">h7</strain>
    </source>
</reference>
<accession>A0A0C2YF30</accession>
<feature type="compositionally biased region" description="Polar residues" evidence="1">
    <location>
        <begin position="61"/>
        <end position="82"/>
    </location>
</feature>
<reference evidence="3" key="2">
    <citation type="submission" date="2015-01" db="EMBL/GenBank/DDBJ databases">
        <title>Evolutionary Origins and Diversification of the Mycorrhizal Mutualists.</title>
        <authorList>
            <consortium name="DOE Joint Genome Institute"/>
            <consortium name="Mycorrhizal Genomics Consortium"/>
            <person name="Kohler A."/>
            <person name="Kuo A."/>
            <person name="Nagy L.G."/>
            <person name="Floudas D."/>
            <person name="Copeland A."/>
            <person name="Barry K.W."/>
            <person name="Cichocki N."/>
            <person name="Veneault-Fourrey C."/>
            <person name="LaButti K."/>
            <person name="Lindquist E.A."/>
            <person name="Lipzen A."/>
            <person name="Lundell T."/>
            <person name="Morin E."/>
            <person name="Murat C."/>
            <person name="Riley R."/>
            <person name="Ohm R."/>
            <person name="Sun H."/>
            <person name="Tunlid A."/>
            <person name="Henrissat B."/>
            <person name="Grigoriev I.V."/>
            <person name="Hibbett D.S."/>
            <person name="Martin F."/>
        </authorList>
    </citation>
    <scope>NUCLEOTIDE SEQUENCE [LARGE SCALE GENOMIC DNA]</scope>
    <source>
        <strain evidence="3">h7</strain>
    </source>
</reference>
<dbReference type="PANTHER" id="PTHR28265">
    <property type="entry name" value="MAINTENANCE OF TELOMERE CAPPING PROTEIN 1"/>
    <property type="match status" value="1"/>
</dbReference>
<dbReference type="PANTHER" id="PTHR28265:SF1">
    <property type="entry name" value="MAINTENANCE OF TELOMERE CAPPING PROTEIN 1"/>
    <property type="match status" value="1"/>
</dbReference>
<dbReference type="STRING" id="686832.A0A0C2YF30"/>
<evidence type="ECO:0008006" key="4">
    <source>
        <dbReference type="Google" id="ProtNLM"/>
    </source>
</evidence>
<feature type="compositionally biased region" description="Basic and acidic residues" evidence="1">
    <location>
        <begin position="1"/>
        <end position="16"/>
    </location>
</feature>
<dbReference type="OrthoDB" id="5594977at2759"/>
<feature type="region of interest" description="Disordered" evidence="1">
    <location>
        <begin position="1"/>
        <end position="138"/>
    </location>
</feature>
<feature type="compositionally biased region" description="Low complexity" evidence="1">
    <location>
        <begin position="124"/>
        <end position="133"/>
    </location>
</feature>
<feature type="region of interest" description="Disordered" evidence="1">
    <location>
        <begin position="424"/>
        <end position="446"/>
    </location>
</feature>
<dbReference type="HOGENOM" id="CLU_034224_1_0_1"/>
<dbReference type="AlphaFoldDB" id="A0A0C2YF30"/>
<organism evidence="2 3">
    <name type="scientific">Hebeloma cylindrosporum</name>
    <dbReference type="NCBI Taxonomy" id="76867"/>
    <lineage>
        <taxon>Eukaryota</taxon>
        <taxon>Fungi</taxon>
        <taxon>Dikarya</taxon>
        <taxon>Basidiomycota</taxon>
        <taxon>Agaricomycotina</taxon>
        <taxon>Agaricomycetes</taxon>
        <taxon>Agaricomycetidae</taxon>
        <taxon>Agaricales</taxon>
        <taxon>Agaricineae</taxon>
        <taxon>Hymenogastraceae</taxon>
        <taxon>Hebeloma</taxon>
    </lineage>
</organism>
<sequence length="446" mass="48358">MANKKSKQEEALKFVDDLDSFAPSADVPAGTSTSPKPPPARGSADEGEAAEVLAFLDEITQKSTEPTRTSTHISRSGTPTLRKSTERVRLGGGSSLHPSASSSTTSLNRTLSSDSQRGRDSTESQAAASQSQGSSGGWGWGSVWSSASAAIQQAKSAVDEQVKHLPKNEQARKWGEGVIEYAKTAQLDKLSQDFKRVGLSTLTDILNAVAPPISEHEVIQVWLSHDMQGYEGVESLAYRALARILEQVEGGDLVVNRGDESRPKEGANGRDLNAVDSYETALKVAQVGNIETSESHIAHPRQANIEDVIRRNSKATQTTKNPNNATTYSHVFLRIQPFFNTFAQPPSSESAAEAPQHLQFLIYLFDPVHKLTHTTVTQAVPSRWLAIWDEFDWVEDVIADALRVGVEVIGQEYVVARMGWDAKGGEHSKEGSTNVDVAEEKAEPSS</sequence>
<gene>
    <name evidence="2" type="ORF">M413DRAFT_7345</name>
</gene>